<evidence type="ECO:0000313" key="3">
    <source>
        <dbReference type="EMBL" id="BCA29739.1"/>
    </source>
</evidence>
<dbReference type="AlphaFoldDB" id="A0A679GQE1"/>
<evidence type="ECO:0000256" key="1">
    <source>
        <dbReference type="SAM" id="MobiDB-lite"/>
    </source>
</evidence>
<proteinExistence type="predicted"/>
<dbReference type="Proteomes" id="UP000501237">
    <property type="component" value="Chromosome"/>
</dbReference>
<feature type="signal peptide" evidence="2">
    <location>
        <begin position="1"/>
        <end position="20"/>
    </location>
</feature>
<feature type="region of interest" description="Disordered" evidence="1">
    <location>
        <begin position="23"/>
        <end position="42"/>
    </location>
</feature>
<dbReference type="KEGG" id="poj:PtoMrB4_37160"/>
<dbReference type="InterPro" id="IPR025644">
    <property type="entry name" value="DUF4344"/>
</dbReference>
<evidence type="ECO:0008006" key="5">
    <source>
        <dbReference type="Google" id="ProtNLM"/>
    </source>
</evidence>
<evidence type="ECO:0000256" key="2">
    <source>
        <dbReference type="SAM" id="SignalP"/>
    </source>
</evidence>
<evidence type="ECO:0000313" key="4">
    <source>
        <dbReference type="Proteomes" id="UP000501237"/>
    </source>
</evidence>
<dbReference type="GeneID" id="57398933"/>
<dbReference type="Pfam" id="PF14247">
    <property type="entry name" value="DUF4344"/>
    <property type="match status" value="1"/>
</dbReference>
<dbReference type="EMBL" id="AP022642">
    <property type="protein sequence ID" value="BCA29739.1"/>
    <property type="molecule type" value="Genomic_DNA"/>
</dbReference>
<feature type="chain" id="PRO_5025655748" description="Metallopeptidase" evidence="2">
    <location>
        <begin position="21"/>
        <end position="271"/>
    </location>
</feature>
<protein>
    <recommendedName>
        <fullName evidence="5">Metallopeptidase</fullName>
    </recommendedName>
</protein>
<reference evidence="3 4" key="1">
    <citation type="journal article" date="2020" name="Microbiol. Resour. Announc.">
        <title>Complete genome sequence of Pseudomonas otitidis strain MrB4, isolated from Lake Biwa in Japan.</title>
        <authorList>
            <person name="Miyazaki K."/>
            <person name="Hase E."/>
            <person name="Maruya T."/>
        </authorList>
    </citation>
    <scope>NUCLEOTIDE SEQUENCE [LARGE SCALE GENOMIC DNA]</scope>
    <source>
        <strain evidence="3 4">MrB4</strain>
    </source>
</reference>
<name>A0A679GQE1_9GAMM</name>
<sequence length="271" mass="30353">MRALCRNALAVLMLSLAGLPGPDGHSAASTREPARAAQPDSASAGHFIPVYKAAKQDDNKAEARQWREWKILEDFSEAMNDYIRIPDDIQVVAEECEEPNAFYQANVISLCYELGVSEREMFTQADNDADEVNDELYKSLMGTLFHEAGHAFIDVLELKITGKEEDVADQLVAYMLTNDEVGEDYLMTVSYAYSLSAEQASSLDDLPFYDAHSLDAQRAVNFLCYIYGSNPAKFQYFVDDELLHEDRAASCEGEYHQMVDAWDALLEGKVK</sequence>
<gene>
    <name evidence="3" type="ORF">PtoMrB4_37160</name>
</gene>
<organism evidence="3 4">
    <name type="scientific">Metapseudomonas otitidis</name>
    <dbReference type="NCBI Taxonomy" id="319939"/>
    <lineage>
        <taxon>Bacteria</taxon>
        <taxon>Pseudomonadati</taxon>
        <taxon>Pseudomonadota</taxon>
        <taxon>Gammaproteobacteria</taxon>
        <taxon>Pseudomonadales</taxon>
        <taxon>Pseudomonadaceae</taxon>
        <taxon>Metapseudomonas</taxon>
    </lineage>
</organism>
<accession>A0A679GQE1</accession>
<keyword evidence="2" id="KW-0732">Signal</keyword>
<dbReference type="RefSeq" id="WP_172434176.1">
    <property type="nucleotide sequence ID" value="NZ_AP022642.1"/>
</dbReference>